<gene>
    <name evidence="3" type="ORF">HINF_LOCUS19297</name>
    <name evidence="2" type="ORF">HINF_LOCUS45238</name>
</gene>
<name>A0AA86QG83_9EUKA</name>
<reference evidence="2" key="1">
    <citation type="submission" date="2023-06" db="EMBL/GenBank/DDBJ databases">
        <authorList>
            <person name="Kurt Z."/>
        </authorList>
    </citation>
    <scope>NUCLEOTIDE SEQUENCE</scope>
</reference>
<reference evidence="3 4" key="2">
    <citation type="submission" date="2024-07" db="EMBL/GenBank/DDBJ databases">
        <authorList>
            <person name="Akdeniz Z."/>
        </authorList>
    </citation>
    <scope>NUCLEOTIDE SEQUENCE [LARGE SCALE GENOMIC DNA]</scope>
</reference>
<evidence type="ECO:0000313" key="4">
    <source>
        <dbReference type="Proteomes" id="UP001642409"/>
    </source>
</evidence>
<comment type="caution">
    <text evidence="2">The sequence shown here is derived from an EMBL/GenBank/DDBJ whole genome shotgun (WGS) entry which is preliminary data.</text>
</comment>
<organism evidence="2">
    <name type="scientific">Hexamita inflata</name>
    <dbReference type="NCBI Taxonomy" id="28002"/>
    <lineage>
        <taxon>Eukaryota</taxon>
        <taxon>Metamonada</taxon>
        <taxon>Diplomonadida</taxon>
        <taxon>Hexamitidae</taxon>
        <taxon>Hexamitinae</taxon>
        <taxon>Hexamita</taxon>
    </lineage>
</organism>
<feature type="region of interest" description="Disordered" evidence="1">
    <location>
        <begin position="40"/>
        <end position="61"/>
    </location>
</feature>
<feature type="region of interest" description="Disordered" evidence="1">
    <location>
        <begin position="1"/>
        <end position="24"/>
    </location>
</feature>
<evidence type="ECO:0000256" key="1">
    <source>
        <dbReference type="SAM" id="MobiDB-lite"/>
    </source>
</evidence>
<proteinExistence type="predicted"/>
<feature type="compositionally biased region" description="Basic and acidic residues" evidence="1">
    <location>
        <begin position="47"/>
        <end position="61"/>
    </location>
</feature>
<evidence type="ECO:0000313" key="2">
    <source>
        <dbReference type="EMBL" id="CAI9957593.1"/>
    </source>
</evidence>
<feature type="compositionally biased region" description="Basic and acidic residues" evidence="1">
    <location>
        <begin position="1"/>
        <end position="12"/>
    </location>
</feature>
<dbReference type="Proteomes" id="UP001642409">
    <property type="component" value="Unassembled WGS sequence"/>
</dbReference>
<dbReference type="EMBL" id="CATOUU010000889">
    <property type="protein sequence ID" value="CAI9957593.1"/>
    <property type="molecule type" value="Genomic_DNA"/>
</dbReference>
<evidence type="ECO:0000313" key="3">
    <source>
        <dbReference type="EMBL" id="CAL6005284.1"/>
    </source>
</evidence>
<dbReference type="AlphaFoldDB" id="A0AA86QG83"/>
<keyword evidence="4" id="KW-1185">Reference proteome</keyword>
<sequence>MQIQRNQKEKITQKTNNPKHSLKTRRKRLKQVRMLNLRRISKKRPDKTKPNDAMKHEEKKRGQITCFRKAGKIIAGQKMAKVTIAGANIMYAISFVQNYNSQNLGFLGKVKKIGYSSDDLYIYHIYLHNFTILQNISKVRPREFVTNFNNSMINRL</sequence>
<protein>
    <submittedName>
        <fullName evidence="3">Hypothetical_protein</fullName>
    </submittedName>
</protein>
<accession>A0AA86QG83</accession>
<dbReference type="EMBL" id="CAXDID020000050">
    <property type="protein sequence ID" value="CAL6005284.1"/>
    <property type="molecule type" value="Genomic_DNA"/>
</dbReference>